<accession>A0A669BQV8</accession>
<dbReference type="Ensembl" id="ENSONIT00000046465.1">
    <property type="protein sequence ID" value="ENSONIP00000037748.1"/>
    <property type="gene ID" value="ENSONIG00000027399.1"/>
</dbReference>
<evidence type="ECO:0000313" key="2">
    <source>
        <dbReference type="Ensembl" id="ENSONIP00000037748.1"/>
    </source>
</evidence>
<dbReference type="SUPFAM" id="SSF56219">
    <property type="entry name" value="DNase I-like"/>
    <property type="match status" value="1"/>
</dbReference>
<evidence type="ECO:0000313" key="3">
    <source>
        <dbReference type="Proteomes" id="UP000005207"/>
    </source>
</evidence>
<dbReference type="AlphaFoldDB" id="A0A669BQV8"/>
<dbReference type="PANTHER" id="PTHR31635">
    <property type="entry name" value="REVERSE TRANSCRIPTASE DOMAIN-CONTAINING PROTEIN-RELATED"/>
    <property type="match status" value="1"/>
</dbReference>
<proteinExistence type="predicted"/>
<dbReference type="SUPFAM" id="SSF56672">
    <property type="entry name" value="DNA/RNA polymerases"/>
    <property type="match status" value="1"/>
</dbReference>
<reference evidence="2" key="3">
    <citation type="submission" date="2025-09" db="UniProtKB">
        <authorList>
            <consortium name="Ensembl"/>
        </authorList>
    </citation>
    <scope>IDENTIFICATION</scope>
</reference>
<dbReference type="GeneTree" id="ENSGT00940000164735"/>
<dbReference type="CDD" id="cd09076">
    <property type="entry name" value="L1-EN"/>
    <property type="match status" value="1"/>
</dbReference>
<evidence type="ECO:0000259" key="1">
    <source>
        <dbReference type="PROSITE" id="PS50878"/>
    </source>
</evidence>
<dbReference type="InterPro" id="IPR043502">
    <property type="entry name" value="DNA/RNA_pol_sf"/>
</dbReference>
<dbReference type="InParanoid" id="A0A669BQV8"/>
<organism evidence="2 3">
    <name type="scientific">Oreochromis niloticus</name>
    <name type="common">Nile tilapia</name>
    <name type="synonym">Tilapia nilotica</name>
    <dbReference type="NCBI Taxonomy" id="8128"/>
    <lineage>
        <taxon>Eukaryota</taxon>
        <taxon>Metazoa</taxon>
        <taxon>Chordata</taxon>
        <taxon>Craniata</taxon>
        <taxon>Vertebrata</taxon>
        <taxon>Euteleostomi</taxon>
        <taxon>Actinopterygii</taxon>
        <taxon>Neopterygii</taxon>
        <taxon>Teleostei</taxon>
        <taxon>Neoteleostei</taxon>
        <taxon>Acanthomorphata</taxon>
        <taxon>Ovalentaria</taxon>
        <taxon>Cichlomorphae</taxon>
        <taxon>Cichliformes</taxon>
        <taxon>Cichlidae</taxon>
        <taxon>African cichlids</taxon>
        <taxon>Pseudocrenilabrinae</taxon>
        <taxon>Oreochromini</taxon>
        <taxon>Oreochromis</taxon>
    </lineage>
</organism>
<dbReference type="CDD" id="cd01650">
    <property type="entry name" value="RT_nLTR_like"/>
    <property type="match status" value="1"/>
</dbReference>
<reference evidence="3" key="1">
    <citation type="submission" date="2012-01" db="EMBL/GenBank/DDBJ databases">
        <title>The Genome Sequence of Oreochromis niloticus (Nile Tilapia).</title>
        <authorList>
            <consortium name="Broad Institute Genome Assembly Team"/>
            <consortium name="Broad Institute Sequencing Platform"/>
            <person name="Di Palma F."/>
            <person name="Johnson J."/>
            <person name="Lander E.S."/>
            <person name="Lindblad-Toh K."/>
        </authorList>
    </citation>
    <scope>NUCLEOTIDE SEQUENCE [LARGE SCALE GENOMIC DNA]</scope>
</reference>
<dbReference type="Pfam" id="PF03372">
    <property type="entry name" value="Exo_endo_phos"/>
    <property type="match status" value="1"/>
</dbReference>
<dbReference type="InterPro" id="IPR005135">
    <property type="entry name" value="Endo/exonuclease/phosphatase"/>
</dbReference>
<sequence length="1266" mass="146639">MAEVLIDCVSWNCRGLRKLVKIKQVISRIKKLKAKIVFLQETHMLGSETNRMKRRWPGQIFSAPYSSNSRGVMIMIHKSIPFHVEHVLKDCNGRFLILQGNLLSTRLNLINIYGPNEDNPNFYSNLFLKISDLQGKYIIAGDLNCTLNPQKDKSSGMDNTHNRTRKVIRQFMKELNITDIWRDQNPTKLQYSCWSGTYKVYSRIDYFLVSTELAHYIKDCQYKEIIISDHAAVTLTFIEPKLIKTRIVWRFQLKWMQDKQFLEFLGKQINEYFEHNTDQTSASVRWEAFKAYLRGQIISYSSKKTRERNQRIKYLEEKIKMLEEISFQSGQNNEYNVKELLLLRTQYNEMTSEKAAVNLLRLKQQFYDQGEKPSKLLAWRIKQQESEKAITKLETSNGNIIVDPLEINNAFKVFYETLYNSESNNAASIQSLFLDKLDIPKISDKDKENVDRQISIDEIIDVINSLNAGKTAGPDGLPIDLYKYFKDKLAQPLLDMYIECFNTGNLTDSLRESLIILLPKPGKLNNKCENMRPISLINTDTKIICKILAKRLESVLPVIIGDDQNGFVKHRQGFHNVRRVLNILHNQSEQEDTAILSLDAEKAFDRIERSYLFDVIVRFGFGNLFLHWIKLLHCQSVAQVKTNEIISEPFDIKRGCPQGSPLSPLLFLLAIEPLAIAVRTSGQIQGVRIGRKEHRIALFADDVILFLKQLKISVPAIKDLIDQFGAFSGYKVNVTKSSLMLLKQGYNQNVSQNISGFTVNSELTYLGIKIVPSLKDTVAINYNTILQKISKDLERWISLPLSIIGRISVLKMNVLPKLLYVFQNVPLAPPAGLFTKLASLIREFIWNKKHPRIRLSLLYLPFDSGGLKCPNFHWYYLAIQLRTIMFYFSSQNTPSWVGMEANSLKMPLNLYLYSAQPKQLKKETNNPIVQNMIEVWFTIKEMMNIKNNLSQFSPIWGNALFVPGNLDVGFQGWAEKGVKKVGDLFCDGVMVSFEDLVSKFQIPQKHFFKYLQIRSFISSMQNQSLNIPQLSKLEELMVKKGGNKGLISTFYNWIVSASLETSVSKLVAWRKDLNINISEETWKLICLKSQKLSINSNLKLLQYNWIMQLYITPVKLNKYNNRIPDTCFKCGEARGTFFHCIWECRIIRAFWQEVMNKINQILNKKIVLDVEMLLLHVYSKNLKLRTHQIVFMDYCILQAKRMIALNWKKLDPPAIGAWINSLAQCMAMERITYFLKDKLTYFDEIWKPFKNFIKEVNIGQLLQKCG</sequence>
<dbReference type="Proteomes" id="UP000005207">
    <property type="component" value="Linkage group LG23"/>
</dbReference>
<dbReference type="PANTHER" id="PTHR31635:SF196">
    <property type="entry name" value="REVERSE TRANSCRIPTASE DOMAIN-CONTAINING PROTEIN-RELATED"/>
    <property type="match status" value="1"/>
</dbReference>
<protein>
    <recommendedName>
        <fullName evidence="1">Reverse transcriptase domain-containing protein</fullName>
    </recommendedName>
</protein>
<dbReference type="InterPro" id="IPR000477">
    <property type="entry name" value="RT_dom"/>
</dbReference>
<feature type="domain" description="Reverse transcriptase" evidence="1">
    <location>
        <begin position="499"/>
        <end position="770"/>
    </location>
</feature>
<reference evidence="2" key="2">
    <citation type="submission" date="2025-08" db="UniProtKB">
        <authorList>
            <consortium name="Ensembl"/>
        </authorList>
    </citation>
    <scope>IDENTIFICATION</scope>
</reference>
<dbReference type="Pfam" id="PF00078">
    <property type="entry name" value="RVT_1"/>
    <property type="match status" value="1"/>
</dbReference>
<keyword evidence="3" id="KW-1185">Reference proteome</keyword>
<dbReference type="GO" id="GO:0003824">
    <property type="term" value="F:catalytic activity"/>
    <property type="evidence" value="ECO:0007669"/>
    <property type="project" value="InterPro"/>
</dbReference>
<dbReference type="PROSITE" id="PS50878">
    <property type="entry name" value="RT_POL"/>
    <property type="match status" value="1"/>
</dbReference>
<dbReference type="InterPro" id="IPR036691">
    <property type="entry name" value="Endo/exonu/phosph_ase_sf"/>
</dbReference>
<dbReference type="Gene3D" id="3.60.10.10">
    <property type="entry name" value="Endonuclease/exonuclease/phosphatase"/>
    <property type="match status" value="1"/>
</dbReference>
<name>A0A669BQV8_ORENI</name>